<organism evidence="2 3">
    <name type="scientific">Kitasatospora aburaviensis</name>
    <dbReference type="NCBI Taxonomy" id="67265"/>
    <lineage>
        <taxon>Bacteria</taxon>
        <taxon>Bacillati</taxon>
        <taxon>Actinomycetota</taxon>
        <taxon>Actinomycetes</taxon>
        <taxon>Kitasatosporales</taxon>
        <taxon>Streptomycetaceae</taxon>
        <taxon>Kitasatospora</taxon>
    </lineage>
</organism>
<dbReference type="RefSeq" id="WP_313768090.1">
    <property type="nucleotide sequence ID" value="NZ_BAAAVH010000084.1"/>
</dbReference>
<gene>
    <name evidence="2" type="ORF">ACFP0N_09115</name>
</gene>
<reference evidence="3" key="1">
    <citation type="journal article" date="2019" name="Int. J. Syst. Evol. Microbiol.">
        <title>The Global Catalogue of Microorganisms (GCM) 10K type strain sequencing project: providing services to taxonomists for standard genome sequencing and annotation.</title>
        <authorList>
            <consortium name="The Broad Institute Genomics Platform"/>
            <consortium name="The Broad Institute Genome Sequencing Center for Infectious Disease"/>
            <person name="Wu L."/>
            <person name="Ma J."/>
        </authorList>
    </citation>
    <scope>NUCLEOTIDE SEQUENCE [LARGE SCALE GENOMIC DNA]</scope>
    <source>
        <strain evidence="3">CGMCC 4.1469</strain>
    </source>
</reference>
<feature type="region of interest" description="Disordered" evidence="1">
    <location>
        <begin position="1"/>
        <end position="44"/>
    </location>
</feature>
<evidence type="ECO:0000313" key="2">
    <source>
        <dbReference type="EMBL" id="MFC5885128.1"/>
    </source>
</evidence>
<evidence type="ECO:0000256" key="1">
    <source>
        <dbReference type="SAM" id="MobiDB-lite"/>
    </source>
</evidence>
<evidence type="ECO:0000313" key="3">
    <source>
        <dbReference type="Proteomes" id="UP001596067"/>
    </source>
</evidence>
<protein>
    <submittedName>
        <fullName evidence="2">Uncharacterized protein</fullName>
    </submittedName>
</protein>
<name>A0ABW1EVP1_9ACTN</name>
<feature type="compositionally biased region" description="Low complexity" evidence="1">
    <location>
        <begin position="35"/>
        <end position="44"/>
    </location>
</feature>
<dbReference type="EMBL" id="JBHSOD010000008">
    <property type="protein sequence ID" value="MFC5885128.1"/>
    <property type="molecule type" value="Genomic_DNA"/>
</dbReference>
<keyword evidence="3" id="KW-1185">Reference proteome</keyword>
<accession>A0ABW1EVP1</accession>
<dbReference type="Proteomes" id="UP001596067">
    <property type="component" value="Unassembled WGS sequence"/>
</dbReference>
<sequence>MAHPRSSRRSNPQPGAALGVPAPVDGRTAGGPAGGAAVHGTTPA</sequence>
<comment type="caution">
    <text evidence="2">The sequence shown here is derived from an EMBL/GenBank/DDBJ whole genome shotgun (WGS) entry which is preliminary data.</text>
</comment>
<proteinExistence type="predicted"/>